<dbReference type="Gene3D" id="1.10.405.10">
    <property type="entry name" value="Guanine Nucleotide Dissociation Inhibitor, domain 1"/>
    <property type="match status" value="1"/>
</dbReference>
<dbReference type="Proteomes" id="UP000191040">
    <property type="component" value="Chromosome I"/>
</dbReference>
<evidence type="ECO:0000313" key="3">
    <source>
        <dbReference type="Proteomes" id="UP000191040"/>
    </source>
</evidence>
<reference evidence="3" key="1">
    <citation type="submission" date="2017-02" db="EMBL/GenBank/DDBJ databases">
        <authorList>
            <person name="Varghese N."/>
            <person name="Submissions S."/>
        </authorList>
    </citation>
    <scope>NUCLEOTIDE SEQUENCE [LARGE SCALE GENOMIC DNA]</scope>
    <source>
        <strain evidence="3">9H-4</strain>
    </source>
</reference>
<dbReference type="InterPro" id="IPR002937">
    <property type="entry name" value="Amino_oxidase"/>
</dbReference>
<dbReference type="SUPFAM" id="SSF51905">
    <property type="entry name" value="FAD/NAD(P)-binding domain"/>
    <property type="match status" value="1"/>
</dbReference>
<protein>
    <submittedName>
        <fullName evidence="2">Predicted NAD/FAD-binding protein</fullName>
    </submittedName>
</protein>
<dbReference type="PANTHER" id="PTHR42923">
    <property type="entry name" value="PROTOPORPHYRINOGEN OXIDASE"/>
    <property type="match status" value="1"/>
</dbReference>
<sequence length="677" mass="75188">MGPRLRMAHMDAPETCRVAVIGSGISGLSAAWFATQTGAHVVLYESDERLGGHADTHLVDDGTQELAIDTGFIVHNRRTYPVLCRLFDELGVQTQPSEMSLSVHDVASGLEWAGAKGRRGLFPEPRRLLDVGHWRMLAEIPRFHRAARRLLAMPSEAGDPTLDEFLDQHRFSGRLRRSFVRALVAAVWSCDPEIAGQYPARHLFAFLANHGMLSVFGSPQWRTVVGGSHEYVRRIAKELPDIRLSTAVSGVEEDAGGVIVRDADGGEERFDRVVIATHPRQALTMLSAPTPAQREVLAAMPYSPNPALLHTDDRLLPRADGARAAWNLRLPSSPEGRVTVTYDMTVLQRLPTDTRYLVTLGGEDLVDPGTVIARMDYEHPLYTAETVAAQRRLPEIETDRIVFAGAYHGWGFHEDGARSGADAVRRLGLAVPAAAPPADRAPEVFRTRVGHRRTQPFTRTFEQRSSMWVVDIDEQGARQEQQSFWRRVTGGTIEARDHLGDPTATLRQNLAAFLARHGIELGDASVRLMAHPRAFGFCFNPISVWWCTRRDGTPLATVVEVHNTYGDRHAYLFDRGTETERRVDKAMYVSPFHGVAGSYRVSAPPPTDVLDVSVELDHPDGATFQASLHGRRTGGLRWRAATAGMVDRFAITAHGLVLWMRRLPIQPRPMHHQEGVR</sequence>
<dbReference type="GO" id="GO:0016491">
    <property type="term" value="F:oxidoreductase activity"/>
    <property type="evidence" value="ECO:0007669"/>
    <property type="project" value="InterPro"/>
</dbReference>
<dbReference type="Gene3D" id="3.50.50.60">
    <property type="entry name" value="FAD/NAD(P)-binding domain"/>
    <property type="match status" value="1"/>
</dbReference>
<dbReference type="Pfam" id="PF01593">
    <property type="entry name" value="Amino_oxidase"/>
    <property type="match status" value="1"/>
</dbReference>
<dbReference type="AlphaFoldDB" id="A0A1T4Z620"/>
<feature type="domain" description="Amine oxidase" evidence="1">
    <location>
        <begin position="25"/>
        <end position="302"/>
    </location>
</feature>
<dbReference type="PANTHER" id="PTHR42923:SF17">
    <property type="entry name" value="AMINE OXIDASE DOMAIN-CONTAINING PROTEIN"/>
    <property type="match status" value="1"/>
</dbReference>
<evidence type="ECO:0000313" key="2">
    <source>
        <dbReference type="EMBL" id="SKB09482.1"/>
    </source>
</evidence>
<proteinExistence type="predicted"/>
<dbReference type="InterPro" id="IPR036188">
    <property type="entry name" value="FAD/NAD-bd_sf"/>
</dbReference>
<dbReference type="Pfam" id="PF07103">
    <property type="entry name" value="DUF1365"/>
    <property type="match status" value="1"/>
</dbReference>
<dbReference type="InterPro" id="IPR010775">
    <property type="entry name" value="DUF1365"/>
</dbReference>
<name>A0A1T4Z620_9ACTN</name>
<accession>A0A1T4Z620</accession>
<dbReference type="Gene3D" id="3.90.660.10">
    <property type="match status" value="1"/>
</dbReference>
<evidence type="ECO:0000259" key="1">
    <source>
        <dbReference type="Pfam" id="PF01593"/>
    </source>
</evidence>
<dbReference type="STRING" id="1736691.SAMN06295964_2721"/>
<dbReference type="EMBL" id="LT796768">
    <property type="protein sequence ID" value="SKB09482.1"/>
    <property type="molecule type" value="Genomic_DNA"/>
</dbReference>
<gene>
    <name evidence="2" type="ORF">SAMN06295964_2721</name>
</gene>
<dbReference type="InterPro" id="IPR050464">
    <property type="entry name" value="Zeta_carotene_desat/Oxidored"/>
</dbReference>
<organism evidence="2 3">
    <name type="scientific">Aeromicrobium choanae</name>
    <dbReference type="NCBI Taxonomy" id="1736691"/>
    <lineage>
        <taxon>Bacteria</taxon>
        <taxon>Bacillati</taxon>
        <taxon>Actinomycetota</taxon>
        <taxon>Actinomycetes</taxon>
        <taxon>Propionibacteriales</taxon>
        <taxon>Nocardioidaceae</taxon>
        <taxon>Aeromicrobium</taxon>
    </lineage>
</organism>
<keyword evidence="3" id="KW-1185">Reference proteome</keyword>